<keyword evidence="1" id="KW-0175">Coiled coil</keyword>
<name>A0AA49JIU2_9BACT</name>
<evidence type="ECO:0000313" key="2">
    <source>
        <dbReference type="EMBL" id="WKN36852.1"/>
    </source>
</evidence>
<dbReference type="EMBL" id="CP120682">
    <property type="protein sequence ID" value="WKN36852.1"/>
    <property type="molecule type" value="Genomic_DNA"/>
</dbReference>
<organism evidence="2">
    <name type="scientific">Roseihalotalea indica</name>
    <dbReference type="NCBI Taxonomy" id="2867963"/>
    <lineage>
        <taxon>Bacteria</taxon>
        <taxon>Pseudomonadati</taxon>
        <taxon>Bacteroidota</taxon>
        <taxon>Cytophagia</taxon>
        <taxon>Cytophagales</taxon>
        <taxon>Catalimonadaceae</taxon>
        <taxon>Roseihalotalea</taxon>
    </lineage>
</organism>
<dbReference type="AlphaFoldDB" id="A0AA49JIU2"/>
<reference evidence="2" key="2">
    <citation type="journal article" date="2024" name="Antonie Van Leeuwenhoek">
        <title>Roseihalotalea indica gen. nov., sp. nov., a halophilic Bacteroidetes from mesopelagic Southwest Indian Ocean with higher carbohydrate metabolic potential.</title>
        <authorList>
            <person name="Chen B."/>
            <person name="Zhang M."/>
            <person name="Lin D."/>
            <person name="Ye J."/>
            <person name="Tang K."/>
        </authorList>
    </citation>
    <scope>NUCLEOTIDE SEQUENCE</scope>
    <source>
        <strain evidence="2">TK19036</strain>
    </source>
</reference>
<feature type="coiled-coil region" evidence="1">
    <location>
        <begin position="3"/>
        <end position="33"/>
    </location>
</feature>
<protein>
    <submittedName>
        <fullName evidence="2">Uncharacterized protein</fullName>
    </submittedName>
</protein>
<sequence>MENNKTTNLIEALKEYNKSLSEQIQRIKSFIDEIDKQIHQHQSEEKHTPTHQINVPFSKDYLSYKAKKNLN</sequence>
<accession>A0AA49JIU2</accession>
<gene>
    <name evidence="2" type="ORF">K4G66_31290</name>
</gene>
<evidence type="ECO:0000256" key="1">
    <source>
        <dbReference type="SAM" id="Coils"/>
    </source>
</evidence>
<reference evidence="2" key="1">
    <citation type="journal article" date="2023" name="Comput. Struct. Biotechnol. J.">
        <title>Discovery of a novel marine Bacteroidetes with a rich repertoire of carbohydrate-active enzymes.</title>
        <authorList>
            <person name="Chen B."/>
            <person name="Liu G."/>
            <person name="Chen Q."/>
            <person name="Wang H."/>
            <person name="Liu L."/>
            <person name="Tang K."/>
        </authorList>
    </citation>
    <scope>NUCLEOTIDE SEQUENCE</scope>
    <source>
        <strain evidence="2">TK19036</strain>
    </source>
</reference>
<proteinExistence type="predicted"/>